<dbReference type="RefSeq" id="WP_115849953.1">
    <property type="nucleotide sequence ID" value="NZ_QTUC01000001.1"/>
</dbReference>
<protein>
    <submittedName>
        <fullName evidence="1">Uncharacterized protein YjbI with pentapeptide repeats</fullName>
    </submittedName>
</protein>
<dbReference type="Gene3D" id="2.160.20.80">
    <property type="entry name" value="E3 ubiquitin-protein ligase SopA"/>
    <property type="match status" value="1"/>
</dbReference>
<dbReference type="EMBL" id="QTUC01000001">
    <property type="protein sequence ID" value="REF36292.1"/>
    <property type="molecule type" value="Genomic_DNA"/>
</dbReference>
<name>A0A3D9V3A5_THECX</name>
<dbReference type="OrthoDB" id="4775025at2"/>
<accession>A0A3D9V3A5</accession>
<comment type="caution">
    <text evidence="1">The sequence shown here is derived from an EMBL/GenBank/DDBJ whole genome shotgun (WGS) entry which is preliminary data.</text>
</comment>
<gene>
    <name evidence="1" type="ORF">DFJ64_1698</name>
</gene>
<proteinExistence type="predicted"/>
<dbReference type="SUPFAM" id="SSF141571">
    <property type="entry name" value="Pentapeptide repeat-like"/>
    <property type="match status" value="1"/>
</dbReference>
<dbReference type="AlphaFoldDB" id="A0A3D9V3A5"/>
<evidence type="ECO:0000313" key="1">
    <source>
        <dbReference type="EMBL" id="REF36292.1"/>
    </source>
</evidence>
<dbReference type="Proteomes" id="UP000256485">
    <property type="component" value="Unassembled WGS sequence"/>
</dbReference>
<keyword evidence="2" id="KW-1185">Reference proteome</keyword>
<dbReference type="PANTHER" id="PTHR42999">
    <property type="entry name" value="ANTIBIOTIC RESISTANCE PROTEIN MCBG"/>
    <property type="match status" value="1"/>
</dbReference>
<dbReference type="Pfam" id="PF13576">
    <property type="entry name" value="Pentapeptide_3"/>
    <property type="match status" value="1"/>
</dbReference>
<dbReference type="InterPro" id="IPR001646">
    <property type="entry name" value="5peptide_repeat"/>
</dbReference>
<reference evidence="1 2" key="1">
    <citation type="submission" date="2018-08" db="EMBL/GenBank/DDBJ databases">
        <title>Sequencing the genomes of 1000 actinobacteria strains.</title>
        <authorList>
            <person name="Klenk H.-P."/>
        </authorList>
    </citation>
    <scope>NUCLEOTIDE SEQUENCE [LARGE SCALE GENOMIC DNA]</scope>
    <source>
        <strain evidence="1 2">DSM 22891</strain>
    </source>
</reference>
<dbReference type="InterPro" id="IPR052949">
    <property type="entry name" value="PA_immunity-related"/>
</dbReference>
<dbReference type="PANTHER" id="PTHR42999:SF1">
    <property type="entry name" value="PENTAPEPTIDE REPEAT-CONTAINING PROTEIN"/>
    <property type="match status" value="1"/>
</dbReference>
<evidence type="ECO:0000313" key="2">
    <source>
        <dbReference type="Proteomes" id="UP000256485"/>
    </source>
</evidence>
<sequence>MSPSSARSARRPPTAPRIGKAALAPAVLPDHELEEEAEFARLEFANFDLSGRDAVLVEFDRCRFVGTTFNGTRCDRTRWVDCRFDSCDLANLSAESSGLVRVEVSGSRATGVRWRSGVLRDVVINGCKLDLSAFHGTRFERVRFEGCNLTQADFMDADLTGGVEFVDCDLTRARFSQARMAGAVLTRCVLDGIQGVTSLRGAVIDPTDLVSLSYALAQALGIVIATDDGATR</sequence>
<organism evidence="1 2">
    <name type="scientific">Thermasporomyces composti</name>
    <dbReference type="NCBI Taxonomy" id="696763"/>
    <lineage>
        <taxon>Bacteria</taxon>
        <taxon>Bacillati</taxon>
        <taxon>Actinomycetota</taxon>
        <taxon>Actinomycetes</taxon>
        <taxon>Propionibacteriales</taxon>
        <taxon>Nocardioidaceae</taxon>
        <taxon>Thermasporomyces</taxon>
    </lineage>
</organism>